<dbReference type="RefSeq" id="WP_160755342.1">
    <property type="nucleotide sequence ID" value="NZ_WTYL01000001.1"/>
</dbReference>
<proteinExistence type="predicted"/>
<feature type="transmembrane region" description="Helical" evidence="1">
    <location>
        <begin position="122"/>
        <end position="149"/>
    </location>
</feature>
<evidence type="ECO:0000313" key="2">
    <source>
        <dbReference type="EMBL" id="MXP43767.1"/>
    </source>
</evidence>
<dbReference type="InterPro" id="IPR038770">
    <property type="entry name" value="Na+/solute_symporter_sf"/>
</dbReference>
<feature type="transmembrane region" description="Helical" evidence="1">
    <location>
        <begin position="33"/>
        <end position="51"/>
    </location>
</feature>
<gene>
    <name evidence="2" type="ORF">GRI65_04755</name>
</gene>
<comment type="caution">
    <text evidence="2">The sequence shown here is derived from an EMBL/GenBank/DDBJ whole genome shotgun (WGS) entry which is preliminary data.</text>
</comment>
<feature type="transmembrane region" description="Helical" evidence="1">
    <location>
        <begin position="261"/>
        <end position="282"/>
    </location>
</feature>
<dbReference type="OrthoDB" id="9792271at2"/>
<organism evidence="2 3">
    <name type="scientific">Allopontixanthobacter sediminis</name>
    <dbReference type="NCBI Taxonomy" id="1689985"/>
    <lineage>
        <taxon>Bacteria</taxon>
        <taxon>Pseudomonadati</taxon>
        <taxon>Pseudomonadota</taxon>
        <taxon>Alphaproteobacteria</taxon>
        <taxon>Sphingomonadales</taxon>
        <taxon>Erythrobacteraceae</taxon>
        <taxon>Allopontixanthobacter</taxon>
    </lineage>
</organism>
<keyword evidence="1" id="KW-0472">Membrane</keyword>
<dbReference type="PANTHER" id="PTHR18640:SF5">
    <property type="entry name" value="SODIUM_BILE ACID COTRANSPORTER 7"/>
    <property type="match status" value="1"/>
</dbReference>
<keyword evidence="1" id="KW-0812">Transmembrane</keyword>
<reference evidence="2 3" key="1">
    <citation type="submission" date="2019-12" db="EMBL/GenBank/DDBJ databases">
        <title>Genomic-based taxomic classification of the family Erythrobacteraceae.</title>
        <authorList>
            <person name="Xu L."/>
        </authorList>
    </citation>
    <scope>NUCLEOTIDE SEQUENCE [LARGE SCALE GENOMIC DNA]</scope>
    <source>
        <strain evidence="2 3">KCTC 42453</strain>
    </source>
</reference>
<feature type="transmembrane region" description="Helical" evidence="1">
    <location>
        <begin position="288"/>
        <end position="309"/>
    </location>
</feature>
<sequence length="317" mass="33231">MFSRIDPMVRLLVLATLLASVFPAIGPYRDGAQAISNAAVFLLFFLNGMRLSRSDVAKGMANWRYLSVLALWSFGALALVGLGFARTMDGLVPPLVALGFLYLGVLPSTVQSATAYTSMAGGNVAIAVVAAALLNMLGVFVSVPIFSALGGGAEAELGTSGLVKIFLVLILPFALGQVLQSRGGRFVHDHPVMIRWMDRAAISIAVYVAFSGAVEQGIWGLLDAASWGWLLGGLIAMLTVAYGGAWLVGGAMRLNRADRTAFLFGGAHKSVAMGAPLALVLFPPGTAGLILVPLLIYHLLQLVVSAPLANRLQALPK</sequence>
<protein>
    <submittedName>
        <fullName evidence="2">Bile acid:sodium symporter</fullName>
    </submittedName>
</protein>
<keyword evidence="3" id="KW-1185">Reference proteome</keyword>
<name>A0A845B2W2_9SPHN</name>
<dbReference type="EMBL" id="WTYL01000001">
    <property type="protein sequence ID" value="MXP43767.1"/>
    <property type="molecule type" value="Genomic_DNA"/>
</dbReference>
<feature type="transmembrane region" description="Helical" evidence="1">
    <location>
        <begin position="63"/>
        <end position="85"/>
    </location>
</feature>
<accession>A0A845B2W2</accession>
<feature type="transmembrane region" description="Helical" evidence="1">
    <location>
        <begin position="161"/>
        <end position="179"/>
    </location>
</feature>
<dbReference type="Gene3D" id="1.20.1530.20">
    <property type="match status" value="1"/>
</dbReference>
<evidence type="ECO:0000313" key="3">
    <source>
        <dbReference type="Proteomes" id="UP000431922"/>
    </source>
</evidence>
<dbReference type="PANTHER" id="PTHR18640">
    <property type="entry name" value="SOLUTE CARRIER FAMILY 10 MEMBER 7"/>
    <property type="match status" value="1"/>
</dbReference>
<feature type="transmembrane region" description="Helical" evidence="1">
    <location>
        <begin position="200"/>
        <end position="221"/>
    </location>
</feature>
<evidence type="ECO:0000256" key="1">
    <source>
        <dbReference type="SAM" id="Phobius"/>
    </source>
</evidence>
<feature type="transmembrane region" description="Helical" evidence="1">
    <location>
        <begin position="91"/>
        <end position="110"/>
    </location>
</feature>
<dbReference type="Pfam" id="PF13593">
    <property type="entry name" value="SBF_like"/>
    <property type="match status" value="1"/>
</dbReference>
<dbReference type="GO" id="GO:0005886">
    <property type="term" value="C:plasma membrane"/>
    <property type="evidence" value="ECO:0007669"/>
    <property type="project" value="TreeGrafter"/>
</dbReference>
<dbReference type="Proteomes" id="UP000431922">
    <property type="component" value="Unassembled WGS sequence"/>
</dbReference>
<dbReference type="PIRSF" id="PIRSF026166">
    <property type="entry name" value="UCP026166"/>
    <property type="match status" value="1"/>
</dbReference>
<keyword evidence="1" id="KW-1133">Transmembrane helix</keyword>
<dbReference type="InterPro" id="IPR016833">
    <property type="entry name" value="Put_Na-Bile_cotransptr"/>
</dbReference>
<feature type="transmembrane region" description="Helical" evidence="1">
    <location>
        <begin position="227"/>
        <end position="249"/>
    </location>
</feature>
<dbReference type="AlphaFoldDB" id="A0A845B2W2"/>